<reference evidence="2 3" key="1">
    <citation type="submission" date="2024-09" db="EMBL/GenBank/DDBJ databases">
        <title>Floridaenema gen nov. (Aerosakkonemataceae, Aerosakkonematales ord. nov., Cyanobacteria) from benthic tropical and subtropical fresh waters, with the description of four new species.</title>
        <authorList>
            <person name="Moretto J.A."/>
            <person name="Berthold D.E."/>
            <person name="Lefler F.W."/>
            <person name="Huang I.-S."/>
            <person name="Laughinghouse H. IV."/>
        </authorList>
    </citation>
    <scope>NUCLEOTIDE SEQUENCE [LARGE SCALE GENOMIC DNA]</scope>
    <source>
        <strain evidence="2 3">BLCC-F46</strain>
    </source>
</reference>
<feature type="transmembrane region" description="Helical" evidence="1">
    <location>
        <begin position="146"/>
        <end position="164"/>
    </location>
</feature>
<keyword evidence="1" id="KW-0472">Membrane</keyword>
<organism evidence="2 3">
    <name type="scientific">Floridaenema aerugineum BLCC-F46</name>
    <dbReference type="NCBI Taxonomy" id="3153654"/>
    <lineage>
        <taxon>Bacteria</taxon>
        <taxon>Bacillati</taxon>
        <taxon>Cyanobacteriota</taxon>
        <taxon>Cyanophyceae</taxon>
        <taxon>Oscillatoriophycideae</taxon>
        <taxon>Aerosakkonematales</taxon>
        <taxon>Aerosakkonemataceae</taxon>
        <taxon>Floridanema</taxon>
        <taxon>Floridanema aerugineum</taxon>
    </lineage>
</organism>
<evidence type="ECO:0000313" key="2">
    <source>
        <dbReference type="EMBL" id="MFB2878341.1"/>
    </source>
</evidence>
<gene>
    <name evidence="2" type="ORF">ACE1CC_15935</name>
</gene>
<protein>
    <submittedName>
        <fullName evidence="2">Uncharacterized protein</fullName>
    </submittedName>
</protein>
<keyword evidence="1" id="KW-1133">Transmembrane helix</keyword>
<accession>A0ABV4X6D5</accession>
<sequence>MKSLFFWAQSLDNKAPDLIFKDNEQLTDNSERQQIVSKIYEVSGKKLEFSSPNSEVTIRFSDPKFVIETLPIEKDQANRLAPIVIYGELPEEFSPDWIERSCSEIREVVAHKLNRTLNRDAVTKIQEWFKSVLEAKKKKVDIQTQGIVWMGATVAIFLVGWILQAQGIQLTLLVVTGLIALNNLLVMTLQIFLLNFFHRQGKKR</sequence>
<name>A0ABV4X6D5_9CYAN</name>
<keyword evidence="1" id="KW-0812">Transmembrane</keyword>
<dbReference type="RefSeq" id="WP_413271415.1">
    <property type="nucleotide sequence ID" value="NZ_JBHFNQ010000119.1"/>
</dbReference>
<comment type="caution">
    <text evidence="2">The sequence shown here is derived from an EMBL/GenBank/DDBJ whole genome shotgun (WGS) entry which is preliminary data.</text>
</comment>
<proteinExistence type="predicted"/>
<dbReference type="EMBL" id="JBHFNQ010000119">
    <property type="protein sequence ID" value="MFB2878341.1"/>
    <property type="molecule type" value="Genomic_DNA"/>
</dbReference>
<dbReference type="Proteomes" id="UP001576774">
    <property type="component" value="Unassembled WGS sequence"/>
</dbReference>
<keyword evidence="3" id="KW-1185">Reference proteome</keyword>
<feature type="transmembrane region" description="Helical" evidence="1">
    <location>
        <begin position="170"/>
        <end position="197"/>
    </location>
</feature>
<evidence type="ECO:0000256" key="1">
    <source>
        <dbReference type="SAM" id="Phobius"/>
    </source>
</evidence>
<evidence type="ECO:0000313" key="3">
    <source>
        <dbReference type="Proteomes" id="UP001576774"/>
    </source>
</evidence>